<accession>A0A1H0EF32</accession>
<sequence>MYTNRAELNRIHPGWAKNAQRRALRPYIEWQQRDLPTLSYEVCLYLSDNFGLIDSKQMSFTLSALGHWHKENNFPDPTASPSVIELLRQIKCRTPRQTCPSLQLPISINDVIYLSELYGRQFSPEMALGEDRRDNETRKVSSPAFIALRNRAILLIAFWFGLATREVCKLTKDDLHITKNTIKITANRLSPNGGRERYSFQITRLPLLCPLAAIEDWLAHSGSSTHYIFSCASRPTRTTPVTSRTVQSSFKKLMSTHAGPPRNTRSLRYSLYFFLIDNGWSRRKILKYAPFYISHASKTRVGKTQRDRDKDRPEISPEHISSILLAIENSLYRSAYNKKQ</sequence>
<dbReference type="OrthoDB" id="5914130at2"/>
<dbReference type="SUPFAM" id="SSF47823">
    <property type="entry name" value="lambda integrase-like, N-terminal domain"/>
    <property type="match status" value="1"/>
</dbReference>
<dbReference type="InterPro" id="IPR002104">
    <property type="entry name" value="Integrase_catalytic"/>
</dbReference>
<keyword evidence="2" id="KW-0233">DNA recombination</keyword>
<evidence type="ECO:0000259" key="3">
    <source>
        <dbReference type="Pfam" id="PF00589"/>
    </source>
</evidence>
<dbReference type="GO" id="GO:0006310">
    <property type="term" value="P:DNA recombination"/>
    <property type="evidence" value="ECO:0007669"/>
    <property type="project" value="UniProtKB-KW"/>
</dbReference>
<keyword evidence="5" id="KW-1185">Reference proteome</keyword>
<dbReference type="Pfam" id="PF00589">
    <property type="entry name" value="Phage_integrase"/>
    <property type="match status" value="1"/>
</dbReference>
<dbReference type="Gene3D" id="1.10.443.10">
    <property type="entry name" value="Intergrase catalytic core"/>
    <property type="match status" value="1"/>
</dbReference>
<dbReference type="Proteomes" id="UP000242957">
    <property type="component" value="Unassembled WGS sequence"/>
</dbReference>
<dbReference type="RefSeq" id="WP_084310589.1">
    <property type="nucleotide sequence ID" value="NZ_FNIJ01000005.1"/>
</dbReference>
<dbReference type="InterPro" id="IPR011010">
    <property type="entry name" value="DNA_brk_join_enz"/>
</dbReference>
<dbReference type="InterPro" id="IPR013762">
    <property type="entry name" value="Integrase-like_cat_sf"/>
</dbReference>
<dbReference type="GO" id="GO:0003677">
    <property type="term" value="F:DNA binding"/>
    <property type="evidence" value="ECO:0007669"/>
    <property type="project" value="UniProtKB-KW"/>
</dbReference>
<reference evidence="5" key="1">
    <citation type="submission" date="2016-10" db="EMBL/GenBank/DDBJ databases">
        <authorList>
            <person name="Varghese N."/>
            <person name="Submissions S."/>
        </authorList>
    </citation>
    <scope>NUCLEOTIDE SEQUENCE [LARGE SCALE GENOMIC DNA]</scope>
    <source>
        <strain evidence="5">JCM 21621</strain>
    </source>
</reference>
<evidence type="ECO:0000313" key="5">
    <source>
        <dbReference type="Proteomes" id="UP000242957"/>
    </source>
</evidence>
<keyword evidence="1" id="KW-0238">DNA-binding</keyword>
<gene>
    <name evidence="4" type="ORF">SAMN05216193_105149</name>
</gene>
<protein>
    <submittedName>
        <fullName evidence="4">Phage integrase family protein</fullName>
    </submittedName>
</protein>
<evidence type="ECO:0000256" key="1">
    <source>
        <dbReference type="ARBA" id="ARBA00023125"/>
    </source>
</evidence>
<feature type="domain" description="Tyr recombinase" evidence="3">
    <location>
        <begin position="146"/>
        <end position="288"/>
    </location>
</feature>
<dbReference type="InterPro" id="IPR010998">
    <property type="entry name" value="Integrase_recombinase_N"/>
</dbReference>
<name>A0A1H0EF32_9PSED</name>
<dbReference type="GO" id="GO:0015074">
    <property type="term" value="P:DNA integration"/>
    <property type="evidence" value="ECO:0007669"/>
    <property type="project" value="InterPro"/>
</dbReference>
<dbReference type="EMBL" id="FNIJ01000005">
    <property type="protein sequence ID" value="SDN80972.1"/>
    <property type="molecule type" value="Genomic_DNA"/>
</dbReference>
<dbReference type="Gene3D" id="1.10.150.130">
    <property type="match status" value="1"/>
</dbReference>
<dbReference type="AlphaFoldDB" id="A0A1H0EF32"/>
<dbReference type="SUPFAM" id="SSF56349">
    <property type="entry name" value="DNA breaking-rejoining enzymes"/>
    <property type="match status" value="1"/>
</dbReference>
<organism evidence="4 5">
    <name type="scientific">Pseudomonas jinjuensis</name>
    <dbReference type="NCBI Taxonomy" id="198616"/>
    <lineage>
        <taxon>Bacteria</taxon>
        <taxon>Pseudomonadati</taxon>
        <taxon>Pseudomonadota</taxon>
        <taxon>Gammaproteobacteria</taxon>
        <taxon>Pseudomonadales</taxon>
        <taxon>Pseudomonadaceae</taxon>
        <taxon>Pseudomonas</taxon>
    </lineage>
</organism>
<evidence type="ECO:0000313" key="4">
    <source>
        <dbReference type="EMBL" id="SDN80972.1"/>
    </source>
</evidence>
<proteinExistence type="predicted"/>
<evidence type="ECO:0000256" key="2">
    <source>
        <dbReference type="ARBA" id="ARBA00023172"/>
    </source>
</evidence>
<dbReference type="STRING" id="198616.SAMN05216193_105149"/>